<dbReference type="InterPro" id="IPR021130">
    <property type="entry name" value="PRib-ATP_PPHydrolase-like"/>
</dbReference>
<comment type="caution">
    <text evidence="1">The sequence shown here is derived from an EMBL/GenBank/DDBJ whole genome shotgun (WGS) entry which is preliminary data.</text>
</comment>
<evidence type="ECO:0008006" key="3">
    <source>
        <dbReference type="Google" id="ProtNLM"/>
    </source>
</evidence>
<reference evidence="2" key="1">
    <citation type="submission" date="2017-09" db="EMBL/GenBank/DDBJ databases">
        <title>Depth-based differentiation of microbial function through sediment-hosted aquifers and enrichment of novel symbionts in the deep terrestrial subsurface.</title>
        <authorList>
            <person name="Probst A.J."/>
            <person name="Ladd B."/>
            <person name="Jarett J.K."/>
            <person name="Geller-Mcgrath D.E."/>
            <person name="Sieber C.M.K."/>
            <person name="Emerson J.B."/>
            <person name="Anantharaman K."/>
            <person name="Thomas B.C."/>
            <person name="Malmstrom R."/>
            <person name="Stieglmeier M."/>
            <person name="Klingl A."/>
            <person name="Woyke T."/>
            <person name="Ryan C.M."/>
            <person name="Banfield J.F."/>
        </authorList>
    </citation>
    <scope>NUCLEOTIDE SEQUENCE [LARGE SCALE GENOMIC DNA]</scope>
</reference>
<accession>A0A2M7V9B5</accession>
<evidence type="ECO:0000313" key="1">
    <source>
        <dbReference type="EMBL" id="PIZ95416.1"/>
    </source>
</evidence>
<dbReference type="EMBL" id="PFPL01000053">
    <property type="protein sequence ID" value="PIZ95416.1"/>
    <property type="molecule type" value="Genomic_DNA"/>
</dbReference>
<dbReference type="Pfam" id="PF01503">
    <property type="entry name" value="PRA-PH"/>
    <property type="match status" value="1"/>
</dbReference>
<sequence length="80" mass="9441">MGYHKKQIERGIYGEFSKIKEELQELEDAFEQHDKILQICELTDLIGAIEGYAQKHFYLTLGDLKKFSDKTKSAFRENKR</sequence>
<protein>
    <recommendedName>
        <fullName evidence="3">NTP pyrophosphohydrolase MazG putative catalytic core domain-containing protein</fullName>
    </recommendedName>
</protein>
<name>A0A2M7V9B5_9BACT</name>
<evidence type="ECO:0000313" key="2">
    <source>
        <dbReference type="Proteomes" id="UP000231453"/>
    </source>
</evidence>
<organism evidence="1 2">
    <name type="scientific">Candidatus Magasanikbacteria bacterium CG_4_10_14_0_2_um_filter_33_14</name>
    <dbReference type="NCBI Taxonomy" id="1974636"/>
    <lineage>
        <taxon>Bacteria</taxon>
        <taxon>Candidatus Magasanikiibacteriota</taxon>
    </lineage>
</organism>
<dbReference type="Proteomes" id="UP000231453">
    <property type="component" value="Unassembled WGS sequence"/>
</dbReference>
<proteinExistence type="predicted"/>
<gene>
    <name evidence="1" type="ORF">COX80_04410</name>
</gene>
<dbReference type="AlphaFoldDB" id="A0A2M7V9B5"/>